<evidence type="ECO:0000313" key="2">
    <source>
        <dbReference type="Proteomes" id="UP000322658"/>
    </source>
</evidence>
<accession>A0A5B3GLK8</accession>
<sequence length="145" mass="16382">MQTGKANYRLAARLRGNELLLDADLRKAVEEEHLRAVRRAEGLKCCADRRAFAESVEWERLGDFFLRIGSHPSAVRAYRDAALACLDGDYYDHGTEMLPCRFLRLRFLRMAETATACCAGDARLRAMLADDPLFREGYPLLKAGV</sequence>
<gene>
    <name evidence="1" type="ORF">F2Y07_11345</name>
</gene>
<protein>
    <submittedName>
        <fullName evidence="1">Uncharacterized protein</fullName>
    </submittedName>
</protein>
<name>A0A5B3GLK8_9BACT</name>
<proteinExistence type="predicted"/>
<evidence type="ECO:0000313" key="1">
    <source>
        <dbReference type="EMBL" id="KAA2374182.1"/>
    </source>
</evidence>
<dbReference type="EMBL" id="VVXJ01000027">
    <property type="protein sequence ID" value="KAA2374182.1"/>
    <property type="molecule type" value="Genomic_DNA"/>
</dbReference>
<dbReference type="AlphaFoldDB" id="A0A5B3GLK8"/>
<reference evidence="1 2" key="1">
    <citation type="journal article" date="2019" name="Nat. Med.">
        <title>A library of human gut bacterial isolates paired with longitudinal multiomics data enables mechanistic microbiome research.</title>
        <authorList>
            <person name="Poyet M."/>
            <person name="Groussin M."/>
            <person name="Gibbons S.M."/>
            <person name="Avila-Pacheco J."/>
            <person name="Jiang X."/>
            <person name="Kearney S.M."/>
            <person name="Perrotta A.R."/>
            <person name="Berdy B."/>
            <person name="Zhao S."/>
            <person name="Lieberman T.D."/>
            <person name="Swanson P.K."/>
            <person name="Smith M."/>
            <person name="Roesemann S."/>
            <person name="Alexander J.E."/>
            <person name="Rich S.A."/>
            <person name="Livny J."/>
            <person name="Vlamakis H."/>
            <person name="Clish C."/>
            <person name="Bullock K."/>
            <person name="Deik A."/>
            <person name="Scott J."/>
            <person name="Pierce K.A."/>
            <person name="Xavier R.J."/>
            <person name="Alm E.J."/>
        </authorList>
    </citation>
    <scope>NUCLEOTIDE SEQUENCE [LARGE SCALE GENOMIC DNA]</scope>
    <source>
        <strain evidence="1 2">BIOML-A1</strain>
    </source>
</reference>
<dbReference type="Proteomes" id="UP000322658">
    <property type="component" value="Unassembled WGS sequence"/>
</dbReference>
<organism evidence="1 2">
    <name type="scientific">Alistipes shahii</name>
    <dbReference type="NCBI Taxonomy" id="328814"/>
    <lineage>
        <taxon>Bacteria</taxon>
        <taxon>Pseudomonadati</taxon>
        <taxon>Bacteroidota</taxon>
        <taxon>Bacteroidia</taxon>
        <taxon>Bacteroidales</taxon>
        <taxon>Rikenellaceae</taxon>
        <taxon>Alistipes</taxon>
    </lineage>
</organism>
<comment type="caution">
    <text evidence="1">The sequence shown here is derived from an EMBL/GenBank/DDBJ whole genome shotgun (WGS) entry which is preliminary data.</text>
</comment>